<dbReference type="SMART" id="SM00895">
    <property type="entry name" value="FCD"/>
    <property type="match status" value="1"/>
</dbReference>
<organism evidence="5 6">
    <name type="scientific">Bradyrhizobium macuxiense</name>
    <dbReference type="NCBI Taxonomy" id="1755647"/>
    <lineage>
        <taxon>Bacteria</taxon>
        <taxon>Pseudomonadati</taxon>
        <taxon>Pseudomonadota</taxon>
        <taxon>Alphaproteobacteria</taxon>
        <taxon>Hyphomicrobiales</taxon>
        <taxon>Nitrobacteraceae</taxon>
        <taxon>Bradyrhizobium</taxon>
    </lineage>
</organism>
<dbReference type="InterPro" id="IPR008920">
    <property type="entry name" value="TF_FadR/GntR_C"/>
</dbReference>
<dbReference type="Gene3D" id="1.20.120.530">
    <property type="entry name" value="GntR ligand-binding domain-like"/>
    <property type="match status" value="1"/>
</dbReference>
<keyword evidence="2" id="KW-0238">DNA-binding</keyword>
<dbReference type="PANTHER" id="PTHR43537">
    <property type="entry name" value="TRANSCRIPTIONAL REGULATOR, GNTR FAMILY"/>
    <property type="match status" value="1"/>
</dbReference>
<gene>
    <name evidence="5" type="ORF">FBZ93_12080</name>
</gene>
<evidence type="ECO:0000256" key="2">
    <source>
        <dbReference type="ARBA" id="ARBA00023125"/>
    </source>
</evidence>
<feature type="domain" description="HTH gntR-type" evidence="4">
    <location>
        <begin position="14"/>
        <end position="81"/>
    </location>
</feature>
<dbReference type="EMBL" id="VITY01000020">
    <property type="protein sequence ID" value="TWB87782.1"/>
    <property type="molecule type" value="Genomic_DNA"/>
</dbReference>
<evidence type="ECO:0000259" key="4">
    <source>
        <dbReference type="PROSITE" id="PS50949"/>
    </source>
</evidence>
<accession>A0A560KX65</accession>
<dbReference type="PROSITE" id="PS50949">
    <property type="entry name" value="HTH_GNTR"/>
    <property type="match status" value="1"/>
</dbReference>
<dbReference type="RefSeq" id="WP_146992300.1">
    <property type="nucleotide sequence ID" value="NZ_VITY01000020.1"/>
</dbReference>
<name>A0A560KX65_9BRAD</name>
<dbReference type="Pfam" id="PF07729">
    <property type="entry name" value="FCD"/>
    <property type="match status" value="1"/>
</dbReference>
<dbReference type="AlphaFoldDB" id="A0A560KX65"/>
<reference evidence="5 6" key="1">
    <citation type="submission" date="2019-06" db="EMBL/GenBank/DDBJ databases">
        <title>Genomic Encyclopedia of Type Strains, Phase IV (KMG-V): Genome sequencing to study the core and pangenomes of soil and plant-associated prokaryotes.</title>
        <authorList>
            <person name="Whitman W."/>
        </authorList>
    </citation>
    <scope>NUCLEOTIDE SEQUENCE [LARGE SCALE GENOMIC DNA]</scope>
    <source>
        <strain evidence="5 6">BR 10355</strain>
    </source>
</reference>
<dbReference type="Pfam" id="PF00392">
    <property type="entry name" value="GntR"/>
    <property type="match status" value="1"/>
</dbReference>
<dbReference type="SUPFAM" id="SSF46785">
    <property type="entry name" value="Winged helix' DNA-binding domain"/>
    <property type="match status" value="1"/>
</dbReference>
<keyword evidence="1" id="KW-0805">Transcription regulation</keyword>
<keyword evidence="3" id="KW-0804">Transcription</keyword>
<protein>
    <submittedName>
        <fullName evidence="5">GntR family transcriptional regulator</fullName>
    </submittedName>
</protein>
<dbReference type="GO" id="GO:0003677">
    <property type="term" value="F:DNA binding"/>
    <property type="evidence" value="ECO:0007669"/>
    <property type="project" value="UniProtKB-KW"/>
</dbReference>
<dbReference type="InterPro" id="IPR011711">
    <property type="entry name" value="GntR_C"/>
</dbReference>
<dbReference type="SUPFAM" id="SSF48008">
    <property type="entry name" value="GntR ligand-binding domain-like"/>
    <property type="match status" value="1"/>
</dbReference>
<dbReference type="PANTHER" id="PTHR43537:SF20">
    <property type="entry name" value="HTH-TYPE TRANSCRIPTIONAL REPRESSOR GLAR"/>
    <property type="match status" value="1"/>
</dbReference>
<comment type="caution">
    <text evidence="5">The sequence shown here is derived from an EMBL/GenBank/DDBJ whole genome shotgun (WGS) entry which is preliminary data.</text>
</comment>
<proteinExistence type="predicted"/>
<keyword evidence="6" id="KW-1185">Reference proteome</keyword>
<dbReference type="InterPro" id="IPR000524">
    <property type="entry name" value="Tscrpt_reg_HTH_GntR"/>
</dbReference>
<dbReference type="SMART" id="SM00345">
    <property type="entry name" value="HTH_GNTR"/>
    <property type="match status" value="1"/>
</dbReference>
<dbReference type="InterPro" id="IPR036390">
    <property type="entry name" value="WH_DNA-bd_sf"/>
</dbReference>
<dbReference type="Gene3D" id="1.10.10.10">
    <property type="entry name" value="Winged helix-like DNA-binding domain superfamily/Winged helix DNA-binding domain"/>
    <property type="match status" value="1"/>
</dbReference>
<dbReference type="GO" id="GO:0003700">
    <property type="term" value="F:DNA-binding transcription factor activity"/>
    <property type="evidence" value="ECO:0007669"/>
    <property type="project" value="InterPro"/>
</dbReference>
<evidence type="ECO:0000256" key="3">
    <source>
        <dbReference type="ARBA" id="ARBA00023163"/>
    </source>
</evidence>
<dbReference type="Proteomes" id="UP000321304">
    <property type="component" value="Unassembled WGS sequence"/>
</dbReference>
<dbReference type="InterPro" id="IPR036388">
    <property type="entry name" value="WH-like_DNA-bd_sf"/>
</dbReference>
<evidence type="ECO:0000256" key="1">
    <source>
        <dbReference type="ARBA" id="ARBA00023015"/>
    </source>
</evidence>
<evidence type="ECO:0000313" key="5">
    <source>
        <dbReference type="EMBL" id="TWB87782.1"/>
    </source>
</evidence>
<dbReference type="OrthoDB" id="8680240at2"/>
<evidence type="ECO:0000313" key="6">
    <source>
        <dbReference type="Proteomes" id="UP000321304"/>
    </source>
</evidence>
<sequence>MNVHTLGLRKEFGKTVAADVAHRFREEIITCRLKPGESLKFEDLRSRFGVSFSTLREALMTLVSDGFVINEQQRGFHVAPATLEELVDITEARVLVEKEALRKAIERGNDDWEIRLISALHQLNRIEERTKGKLSHDVEWRRAHREFHQALVSGCASPTLISFQSVLFDRSERFRSLSASYRPNPRNKSGEHKALMKAAIARDADEATMLIERHIRATTENVKKYALKALTGVAEK</sequence>